<proteinExistence type="predicted"/>
<gene>
    <name evidence="2" type="ORF">Rhe02_59400</name>
</gene>
<keyword evidence="3" id="KW-1185">Reference proteome</keyword>
<feature type="transmembrane region" description="Helical" evidence="1">
    <location>
        <begin position="145"/>
        <end position="169"/>
    </location>
</feature>
<feature type="transmembrane region" description="Helical" evidence="1">
    <location>
        <begin position="181"/>
        <end position="202"/>
    </location>
</feature>
<accession>A0A8J3VJD0</accession>
<reference evidence="2" key="1">
    <citation type="submission" date="2021-01" db="EMBL/GenBank/DDBJ databases">
        <title>Whole genome shotgun sequence of Rhizocola hellebori NBRC 109834.</title>
        <authorList>
            <person name="Komaki H."/>
            <person name="Tamura T."/>
        </authorList>
    </citation>
    <scope>NUCLEOTIDE SEQUENCE</scope>
    <source>
        <strain evidence="2">NBRC 109834</strain>
    </source>
</reference>
<feature type="transmembrane region" description="Helical" evidence="1">
    <location>
        <begin position="108"/>
        <end position="133"/>
    </location>
</feature>
<feature type="transmembrane region" description="Helical" evidence="1">
    <location>
        <begin position="17"/>
        <end position="38"/>
    </location>
</feature>
<keyword evidence="1" id="KW-0472">Membrane</keyword>
<organism evidence="2 3">
    <name type="scientific">Rhizocola hellebori</name>
    <dbReference type="NCBI Taxonomy" id="1392758"/>
    <lineage>
        <taxon>Bacteria</taxon>
        <taxon>Bacillati</taxon>
        <taxon>Actinomycetota</taxon>
        <taxon>Actinomycetes</taxon>
        <taxon>Micromonosporales</taxon>
        <taxon>Micromonosporaceae</taxon>
        <taxon>Rhizocola</taxon>
    </lineage>
</organism>
<dbReference type="RefSeq" id="WP_203911644.1">
    <property type="nucleotide sequence ID" value="NZ_BONY01000041.1"/>
</dbReference>
<dbReference type="AlphaFoldDB" id="A0A8J3VJD0"/>
<feature type="transmembrane region" description="Helical" evidence="1">
    <location>
        <begin position="222"/>
        <end position="243"/>
    </location>
</feature>
<keyword evidence="1" id="KW-0812">Transmembrane</keyword>
<dbReference type="EMBL" id="BONY01000041">
    <property type="protein sequence ID" value="GIH07873.1"/>
    <property type="molecule type" value="Genomic_DNA"/>
</dbReference>
<sequence>MTLWRLEWLRLTRTHRLLILVGVYLFFGFTGPLTARYLSQILDRLGTEGMKVEFPAPQPADGIAQFVSNASQIGLLAVVLVAGSAMAFDARREMAVFLRTRVNTVREVILPAYLLNTAAAVAALTIGTLTAWYETAVLLGPLPPWRMAAGAAFGALFMAFVVAVTALMASIVKSTAGTVGLTLGVLLTMALLGNLGGLGRWLPTNLSAAIVGLVSGHSPGSYLPATAVALAGCGAAVAGAIALSARREL</sequence>
<feature type="transmembrane region" description="Helical" evidence="1">
    <location>
        <begin position="70"/>
        <end position="88"/>
    </location>
</feature>
<evidence type="ECO:0000256" key="1">
    <source>
        <dbReference type="SAM" id="Phobius"/>
    </source>
</evidence>
<evidence type="ECO:0000313" key="2">
    <source>
        <dbReference type="EMBL" id="GIH07873.1"/>
    </source>
</evidence>
<keyword evidence="1" id="KW-1133">Transmembrane helix</keyword>
<comment type="caution">
    <text evidence="2">The sequence shown here is derived from an EMBL/GenBank/DDBJ whole genome shotgun (WGS) entry which is preliminary data.</text>
</comment>
<evidence type="ECO:0000313" key="3">
    <source>
        <dbReference type="Proteomes" id="UP000612899"/>
    </source>
</evidence>
<protein>
    <submittedName>
        <fullName evidence="2">Uncharacterized protein</fullName>
    </submittedName>
</protein>
<dbReference type="Proteomes" id="UP000612899">
    <property type="component" value="Unassembled WGS sequence"/>
</dbReference>
<name>A0A8J3VJD0_9ACTN</name>